<dbReference type="Proteomes" id="UP000466586">
    <property type="component" value="Unassembled WGS sequence"/>
</dbReference>
<evidence type="ECO:0000313" key="1">
    <source>
        <dbReference type="EMBL" id="MXV50381.1"/>
    </source>
</evidence>
<name>A0A7K1Y7L3_9SPHI</name>
<protein>
    <recommendedName>
        <fullName evidence="3">RHS repeat protein</fullName>
    </recommendedName>
</protein>
<gene>
    <name evidence="1" type="ORF">GS399_05300</name>
</gene>
<dbReference type="Gene3D" id="2.60.120.260">
    <property type="entry name" value="Galactose-binding domain-like"/>
    <property type="match status" value="1"/>
</dbReference>
<organism evidence="1 2">
    <name type="scientific">Hufsiella arboris</name>
    <dbReference type="NCBI Taxonomy" id="2695275"/>
    <lineage>
        <taxon>Bacteria</taxon>
        <taxon>Pseudomonadati</taxon>
        <taxon>Bacteroidota</taxon>
        <taxon>Sphingobacteriia</taxon>
        <taxon>Sphingobacteriales</taxon>
        <taxon>Sphingobacteriaceae</taxon>
        <taxon>Hufsiella</taxon>
    </lineage>
</organism>
<evidence type="ECO:0000313" key="2">
    <source>
        <dbReference type="Proteomes" id="UP000466586"/>
    </source>
</evidence>
<dbReference type="EMBL" id="WVHT01000002">
    <property type="protein sequence ID" value="MXV50381.1"/>
    <property type="molecule type" value="Genomic_DNA"/>
</dbReference>
<dbReference type="AlphaFoldDB" id="A0A7K1Y7L3"/>
<dbReference type="RefSeq" id="WP_160843558.1">
    <property type="nucleotide sequence ID" value="NZ_WVHT01000002.1"/>
</dbReference>
<reference evidence="1 2" key="1">
    <citation type="submission" date="2019-11" db="EMBL/GenBank/DDBJ databases">
        <title>Pedobacter sp. HMF7647 Genome sequencing and assembly.</title>
        <authorList>
            <person name="Kang H."/>
            <person name="Kim H."/>
            <person name="Joh K."/>
        </authorList>
    </citation>
    <scope>NUCLEOTIDE SEQUENCE [LARGE SCALE GENOMIC DNA]</scope>
    <source>
        <strain evidence="1 2">HMF7647</strain>
    </source>
</reference>
<keyword evidence="2" id="KW-1185">Reference proteome</keyword>
<proteinExistence type="predicted"/>
<evidence type="ECO:0008006" key="3">
    <source>
        <dbReference type="Google" id="ProtNLM"/>
    </source>
</evidence>
<comment type="caution">
    <text evidence="1">The sequence shown here is derived from an EMBL/GenBank/DDBJ whole genome shotgun (WGS) entry which is preliminary data.</text>
</comment>
<accession>A0A7K1Y7L3</accession>
<sequence length="1186" mass="132925">MVHTYSFAQTNTLTPQIIPPTPDGALLARYAEVPVDHSTGVPKIEIPIYTLKSGSLTLPISLSFHAGGIKVKDFASEVGLGWVLNAGGMISRTILGNPDDRPAVNVASPFKTKDEIWNMLSAATTVSAKLNLKDQLDGMYVGQYEMQSDRYSYNFDGHTGIFRYDFLSNAVRTIPYAPLSISSSGTSPNTIYQIIDESGKTYDFSSCEYSDGYITGWRLKTITSSDGGSKIDFFYSQGKTIHEMNVSPTIVSGKRWITTNNNAPNSENYTDVKNNMKVVTHSPLQLDSIVTSNAVVILKYLDDRLDAGGKRLNNILIVDKSTRKTLQKIVLEQSYFGNNSTPNRVDSRLKLNKVNIYGSTLEAPLQYSFYYNESMTIPFYNAYDSSIGNTTGRFGFGEDYWGYYNGGNSAFPSEYMSFLQGSQVNIYGGSRNSNPATLQAYNIREIRYPTGGRVAFEFSPNGLSSGNYYRYPTTYPNAIGGLKVDKITMYDENNNVASKKSYEYNSIVAQDIDKYQFYYEQPVTHIVEGTSFPGTIMEQRYSFLDNSTKKILIANSLYSLGQSNGASCIYTRVTEYFGDKSNSIGKNVYEYEPPTPYGILGEALSKPQYLTAAQYDHGTFSPLLSSLETYRFVPTNGDYVIGKRVKNKYTTYHAASFNTGIQVARTKDYIHEGNGIWLYPNNYTDLDSYIHEFEYDNTSGFEDIRLLDSVITTEFTASGQEINEYTTYQYLNQTHLQPTSFSVKNSRNEIYTTVYKYPHDFAGQQPYSNMVNVYHDWTKVVQEDQYKNGQILKTAKTDYASWNSNNKSIFPQLVNFSNGSIAEPRIKYLGYSSTGNVLSVSKLNGAPLSYLWGYKDSYPVAEAANAAANEIMHFNFEEQSDFTGVSLDNTHVHTGKYAGKLVNTNSVAGQEKTVVSNRWIEIGQSSVSRRFKYSGWVYSTGPSTQIFLFMRNPGMNGDQWAMVDNVDNYTTGKWVFMEKEFDVPAGITGLNLRIDNNDPGTVWFDDLRLYPAGAQMTTYTYEPLVGMTSMSDAKNQVTYYEYDGFQRLRTVRDQNQNILKQICYDYAGQQTDCFSVPPVTPPPGTIYARISYENESSNLRWTRVDVVVSFYSDAACSQPISVSNLNVSYNKIQQYGGSGTTSYTVGCNGYSTVLQSQALIQQNDPNGNMVSSYYYSLTPGAGYQIP</sequence>